<dbReference type="OrthoDB" id="9975at10239"/>
<dbReference type="Proteomes" id="UP000202894">
    <property type="component" value="Segment"/>
</dbReference>
<keyword evidence="2" id="KW-0231">Viral genome packaging</keyword>
<proteinExistence type="predicted"/>
<evidence type="ECO:0000256" key="2">
    <source>
        <dbReference type="ARBA" id="ARBA00023219"/>
    </source>
</evidence>
<dbReference type="RefSeq" id="YP_009197520.1">
    <property type="nucleotide sequence ID" value="NC_028783.1"/>
</dbReference>
<accession>A0A0P0IUY4</accession>
<evidence type="ECO:0000256" key="1">
    <source>
        <dbReference type="ARBA" id="ARBA00022612"/>
    </source>
</evidence>
<keyword evidence="1" id="KW-1188">Viral release from host cell</keyword>
<dbReference type="Pfam" id="PF03592">
    <property type="entry name" value="Terminase_2"/>
    <property type="match status" value="1"/>
</dbReference>
<dbReference type="GeneID" id="26624713"/>
<dbReference type="EMBL" id="KR905069">
    <property type="protein sequence ID" value="ALJ97833.1"/>
    <property type="molecule type" value="Genomic_DNA"/>
</dbReference>
<dbReference type="Gene3D" id="6.10.140.2160">
    <property type="match status" value="1"/>
</dbReference>
<reference evidence="3 4" key="1">
    <citation type="journal article" date="2016" name="Appl. Environ. Microbiol.">
        <title>Genomic Diversity of Phages Infecting Probiotic Strains of Lactobacillus paracasei.</title>
        <authorList>
            <person name="Mercanti D.J."/>
            <person name="Rousseau G.M."/>
            <person name="Capra M.L."/>
            <person name="Quiberoni A."/>
            <person name="Tremblay D.M."/>
            <person name="Labrie S.J."/>
            <person name="Moineau S."/>
        </authorList>
    </citation>
    <scope>NUCLEOTIDE SEQUENCE [LARGE SCALE GENOMIC DNA]</scope>
</reference>
<dbReference type="GO" id="GO:0051276">
    <property type="term" value="P:chromosome organization"/>
    <property type="evidence" value="ECO:0007669"/>
    <property type="project" value="InterPro"/>
</dbReference>
<evidence type="ECO:0000313" key="3">
    <source>
        <dbReference type="EMBL" id="ALJ97833.1"/>
    </source>
</evidence>
<name>A0A0P0IUY4_9CAUD</name>
<gene>
    <name evidence="3" type="ORF">iLp84_1</name>
</gene>
<sequence>MRLTAKQKKFVDSYIADSNATRAALEAGYSKRTARFVGAENLTKPNIKAAIDERMKRLESDKIATAAEVLKYFTTVLRGEAKETIIVSTPDGADAVENEPSIKDRMAAGRELLKRYPSNDELLNAQLTKIITDIEKTKADVRKSKAEADIMEAKASAYRTPEGQYGGLNKLLAAIDESIPKGGDVNDNSD</sequence>
<evidence type="ECO:0000313" key="4">
    <source>
        <dbReference type="Proteomes" id="UP000202894"/>
    </source>
</evidence>
<organism evidence="3 4">
    <name type="scientific">Lactobacillus phage iLp84</name>
    <dbReference type="NCBI Taxonomy" id="1739610"/>
    <lineage>
        <taxon>Viruses</taxon>
        <taxon>Duplodnaviria</taxon>
        <taxon>Heunggongvirae</taxon>
        <taxon>Uroviricota</taxon>
        <taxon>Caudoviricetes</taxon>
        <taxon>Pleetrevirus</taxon>
        <taxon>Pleetrevirus iLp84</taxon>
    </lineage>
</organism>
<dbReference type="InterPro" id="IPR005335">
    <property type="entry name" value="Terminase_ssu"/>
</dbReference>
<dbReference type="PANTHER" id="PTHR41328:SF2">
    <property type="entry name" value="TERMINASE SMALL SUBUNIT"/>
    <property type="match status" value="1"/>
</dbReference>
<keyword evidence="4" id="KW-1185">Reference proteome</keyword>
<dbReference type="KEGG" id="vg:26624713"/>
<dbReference type="PANTHER" id="PTHR41328">
    <property type="entry name" value="TERMINASE SMALL SUBUNIT-RELATED"/>
    <property type="match status" value="1"/>
</dbReference>
<dbReference type="InterPro" id="IPR052404">
    <property type="entry name" value="SPP1-like_terminase"/>
</dbReference>
<dbReference type="Gene3D" id="1.10.10.1400">
    <property type="entry name" value="Terminase, small subunit, N-terminal DNA-binding domain, HTH motif"/>
    <property type="match status" value="1"/>
</dbReference>
<protein>
    <submittedName>
        <fullName evidence="3">Small subunit terminase</fullName>
    </submittedName>
</protein>
<dbReference type="InterPro" id="IPR038713">
    <property type="entry name" value="Terminase_Gp1_N_sf"/>
</dbReference>